<dbReference type="SUPFAM" id="SSF53850">
    <property type="entry name" value="Periplasmic binding protein-like II"/>
    <property type="match status" value="1"/>
</dbReference>
<accession>A0A1G6UIE0</accession>
<dbReference type="InterPro" id="IPR036390">
    <property type="entry name" value="WH_DNA-bd_sf"/>
</dbReference>
<dbReference type="PANTHER" id="PTHR30419:SF8">
    <property type="entry name" value="NITROGEN ASSIMILATION TRANSCRIPTIONAL ACTIVATOR-RELATED"/>
    <property type="match status" value="1"/>
</dbReference>
<gene>
    <name evidence="6" type="ORF">SAMN04488239_10767</name>
</gene>
<evidence type="ECO:0000256" key="1">
    <source>
        <dbReference type="ARBA" id="ARBA00009437"/>
    </source>
</evidence>
<evidence type="ECO:0000259" key="5">
    <source>
        <dbReference type="PROSITE" id="PS50931"/>
    </source>
</evidence>
<dbReference type="GO" id="GO:0005829">
    <property type="term" value="C:cytosol"/>
    <property type="evidence" value="ECO:0007669"/>
    <property type="project" value="TreeGrafter"/>
</dbReference>
<dbReference type="PANTHER" id="PTHR30419">
    <property type="entry name" value="HTH-TYPE TRANSCRIPTIONAL REGULATOR YBHD"/>
    <property type="match status" value="1"/>
</dbReference>
<dbReference type="InterPro" id="IPR012787">
    <property type="entry name" value="TF_PcaQ"/>
</dbReference>
<dbReference type="Gene3D" id="3.40.190.10">
    <property type="entry name" value="Periplasmic binding protein-like II"/>
    <property type="match status" value="2"/>
</dbReference>
<dbReference type="InterPro" id="IPR005119">
    <property type="entry name" value="LysR_subst-bd"/>
</dbReference>
<name>A0A1G6UIE0_9RHOB</name>
<dbReference type="GO" id="GO:0045893">
    <property type="term" value="P:positive regulation of DNA-templated transcription"/>
    <property type="evidence" value="ECO:0007669"/>
    <property type="project" value="InterPro"/>
</dbReference>
<keyword evidence="3" id="KW-0238">DNA-binding</keyword>
<dbReference type="STRING" id="639004.SAMN04488239_10767"/>
<dbReference type="PRINTS" id="PR00039">
    <property type="entry name" value="HTHLYSR"/>
</dbReference>
<keyword evidence="4" id="KW-0804">Transcription</keyword>
<comment type="similarity">
    <text evidence="1">Belongs to the LysR transcriptional regulatory family.</text>
</comment>
<organism evidence="6 7">
    <name type="scientific">Ruegeria marina</name>
    <dbReference type="NCBI Taxonomy" id="639004"/>
    <lineage>
        <taxon>Bacteria</taxon>
        <taxon>Pseudomonadati</taxon>
        <taxon>Pseudomonadota</taxon>
        <taxon>Alphaproteobacteria</taxon>
        <taxon>Rhodobacterales</taxon>
        <taxon>Roseobacteraceae</taxon>
        <taxon>Ruegeria</taxon>
    </lineage>
</organism>
<protein>
    <submittedName>
        <fullName evidence="6">Transcriptional regulator, LysR family</fullName>
    </submittedName>
</protein>
<dbReference type="GO" id="GO:0003700">
    <property type="term" value="F:DNA-binding transcription factor activity"/>
    <property type="evidence" value="ECO:0007669"/>
    <property type="project" value="InterPro"/>
</dbReference>
<dbReference type="EMBL" id="FMZV01000007">
    <property type="protein sequence ID" value="SDD40305.1"/>
    <property type="molecule type" value="Genomic_DNA"/>
</dbReference>
<dbReference type="Gene3D" id="1.10.10.10">
    <property type="entry name" value="Winged helix-like DNA-binding domain superfamily/Winged helix DNA-binding domain"/>
    <property type="match status" value="1"/>
</dbReference>
<dbReference type="InterPro" id="IPR036388">
    <property type="entry name" value="WH-like_DNA-bd_sf"/>
</dbReference>
<dbReference type="Proteomes" id="UP000199628">
    <property type="component" value="Unassembled WGS sequence"/>
</dbReference>
<dbReference type="Pfam" id="PF00126">
    <property type="entry name" value="HTH_1"/>
    <property type="match status" value="1"/>
</dbReference>
<evidence type="ECO:0000313" key="7">
    <source>
        <dbReference type="Proteomes" id="UP000199628"/>
    </source>
</evidence>
<evidence type="ECO:0000256" key="2">
    <source>
        <dbReference type="ARBA" id="ARBA00023015"/>
    </source>
</evidence>
<dbReference type="RefSeq" id="WP_093031357.1">
    <property type="nucleotide sequence ID" value="NZ_FMZV01000007.1"/>
</dbReference>
<dbReference type="OrthoDB" id="9814165at2"/>
<evidence type="ECO:0000256" key="4">
    <source>
        <dbReference type="ARBA" id="ARBA00023163"/>
    </source>
</evidence>
<keyword evidence="2" id="KW-0805">Transcription regulation</keyword>
<feature type="domain" description="HTH lysR-type" evidence="5">
    <location>
        <begin position="6"/>
        <end position="63"/>
    </location>
</feature>
<dbReference type="PROSITE" id="PS50931">
    <property type="entry name" value="HTH_LYSR"/>
    <property type="match status" value="1"/>
</dbReference>
<reference evidence="7" key="1">
    <citation type="submission" date="2016-10" db="EMBL/GenBank/DDBJ databases">
        <authorList>
            <person name="Varghese N."/>
            <person name="Submissions S."/>
        </authorList>
    </citation>
    <scope>NUCLEOTIDE SEQUENCE [LARGE SCALE GENOMIC DNA]</scope>
    <source>
        <strain evidence="7">CGMCC 1.9108</strain>
    </source>
</reference>
<dbReference type="AlphaFoldDB" id="A0A1G6UIE0"/>
<dbReference type="Pfam" id="PF03466">
    <property type="entry name" value="LysR_substrate"/>
    <property type="match status" value="1"/>
</dbReference>
<evidence type="ECO:0000256" key="3">
    <source>
        <dbReference type="ARBA" id="ARBA00023125"/>
    </source>
</evidence>
<dbReference type="SUPFAM" id="SSF46785">
    <property type="entry name" value="Winged helix' DNA-binding domain"/>
    <property type="match status" value="1"/>
</dbReference>
<dbReference type="InterPro" id="IPR000847">
    <property type="entry name" value="LysR_HTH_N"/>
</dbReference>
<dbReference type="NCBIfam" id="TIGR02424">
    <property type="entry name" value="TF_pcaQ"/>
    <property type="match status" value="1"/>
</dbReference>
<proteinExistence type="inferred from homology"/>
<dbReference type="GO" id="GO:0019619">
    <property type="term" value="P:3,4-dihydroxybenzoate catabolic process"/>
    <property type="evidence" value="ECO:0007669"/>
    <property type="project" value="InterPro"/>
</dbReference>
<sequence length="307" mass="33944">MIDRRIKFRHIQCFVEIARERSLKTAAEKLFLTQPAMSKTLKELEEIVGATLMRRSRSGVDLTRPGEVFLHFAQMSIASLQQGLDGIELEGRRQKDKLSVGALPSVAAHLMPLVVAEFARLAPNALLRILDGPHGYLTERLRLGELDLVIGRLGPSDTMQGISFTQLYDEQVVFVVRPGHPLLSAPDLRRVADWPVIYPPEGAAIRPLVEQFLIANGVGEFPNRLETVSGAFGRVHTRQSDCVWIISRGVVANEIAEGRLVALPFRTELTQGPVGLMTRPDHPETPVRQLFALAVTNVLAGKSSHMT</sequence>
<keyword evidence="7" id="KW-1185">Reference proteome</keyword>
<dbReference type="GO" id="GO:0003677">
    <property type="term" value="F:DNA binding"/>
    <property type="evidence" value="ECO:0007669"/>
    <property type="project" value="UniProtKB-KW"/>
</dbReference>
<dbReference type="InterPro" id="IPR050950">
    <property type="entry name" value="HTH-type_LysR_regulators"/>
</dbReference>
<evidence type="ECO:0000313" key="6">
    <source>
        <dbReference type="EMBL" id="SDD40305.1"/>
    </source>
</evidence>